<dbReference type="EMBL" id="JAATWM020000009">
    <property type="protein sequence ID" value="KAF9878754.1"/>
    <property type="molecule type" value="Genomic_DNA"/>
</dbReference>
<feature type="region of interest" description="Disordered" evidence="1">
    <location>
        <begin position="225"/>
        <end position="309"/>
    </location>
</feature>
<dbReference type="CDD" id="cd09917">
    <property type="entry name" value="F-box_SF"/>
    <property type="match status" value="1"/>
</dbReference>
<keyword evidence="3" id="KW-1185">Reference proteome</keyword>
<feature type="compositionally biased region" description="Low complexity" evidence="1">
    <location>
        <begin position="270"/>
        <end position="280"/>
    </location>
</feature>
<reference evidence="2" key="2">
    <citation type="submission" date="2020-11" db="EMBL/GenBank/DDBJ databases">
        <title>Whole genome sequencing of Colletotrichum sp.</title>
        <authorList>
            <person name="Li H."/>
        </authorList>
    </citation>
    <scope>NUCLEOTIDE SEQUENCE</scope>
    <source>
        <strain evidence="2">CkLH20</strain>
    </source>
</reference>
<evidence type="ECO:0000256" key="1">
    <source>
        <dbReference type="SAM" id="MobiDB-lite"/>
    </source>
</evidence>
<evidence type="ECO:0008006" key="4">
    <source>
        <dbReference type="Google" id="ProtNLM"/>
    </source>
</evidence>
<evidence type="ECO:0000313" key="3">
    <source>
        <dbReference type="Proteomes" id="UP000781932"/>
    </source>
</evidence>
<dbReference type="RefSeq" id="XP_038748215.1">
    <property type="nucleotide sequence ID" value="XM_038886373.1"/>
</dbReference>
<reference evidence="2" key="1">
    <citation type="submission" date="2020-03" db="EMBL/GenBank/DDBJ databases">
        <authorList>
            <person name="He L."/>
        </authorList>
    </citation>
    <scope>NUCLEOTIDE SEQUENCE</scope>
    <source>
        <strain evidence="2">CkLH20</strain>
    </source>
</reference>
<sequence>MDDLANSSNQLLLSGLPPELLRIILSFSSDFQSLLSAIASCRALYHAFHSFPGPLVTSVLNREFDPTLLPEIIRIIDARKLRQSSLAEPQLSDAIQRLIHREGETAHEWTLSEGIAAVQLDAVVRDLANAVAEEFLKTIQRYIHRGHEGAPSSAELRRIRLALYRFEAYRVMFPPVVQTVWPPFEVRANWATFFQVYTPWEIEQLGSVHESLFCLIGTAPENAATMSGPNQRTPLYYHDPSNPSYQSKDSHAKAGYSLSSGGHGAGSQYGGSAASGTSTGQQGGGGQNKGYKNPAWFQGFQGNSSGGKK</sequence>
<dbReference type="AlphaFoldDB" id="A0A9P6IA37"/>
<evidence type="ECO:0000313" key="2">
    <source>
        <dbReference type="EMBL" id="KAF9878754.1"/>
    </source>
</evidence>
<proteinExistence type="predicted"/>
<protein>
    <recommendedName>
        <fullName evidence="4">F-box domain-containing protein</fullName>
    </recommendedName>
</protein>
<dbReference type="OrthoDB" id="5304511at2759"/>
<organism evidence="2 3">
    <name type="scientific">Colletotrichum karsti</name>
    <dbReference type="NCBI Taxonomy" id="1095194"/>
    <lineage>
        <taxon>Eukaryota</taxon>
        <taxon>Fungi</taxon>
        <taxon>Dikarya</taxon>
        <taxon>Ascomycota</taxon>
        <taxon>Pezizomycotina</taxon>
        <taxon>Sordariomycetes</taxon>
        <taxon>Hypocreomycetidae</taxon>
        <taxon>Glomerellales</taxon>
        <taxon>Glomerellaceae</taxon>
        <taxon>Colletotrichum</taxon>
        <taxon>Colletotrichum boninense species complex</taxon>
    </lineage>
</organism>
<name>A0A9P6IA37_9PEZI</name>
<accession>A0A9P6IA37</accession>
<gene>
    <name evidence="2" type="ORF">CkaCkLH20_03654</name>
</gene>
<dbReference type="Proteomes" id="UP000781932">
    <property type="component" value="Unassembled WGS sequence"/>
</dbReference>
<dbReference type="InterPro" id="IPR036047">
    <property type="entry name" value="F-box-like_dom_sf"/>
</dbReference>
<comment type="caution">
    <text evidence="2">The sequence shown here is derived from an EMBL/GenBank/DDBJ whole genome shotgun (WGS) entry which is preliminary data.</text>
</comment>
<dbReference type="SUPFAM" id="SSF81383">
    <property type="entry name" value="F-box domain"/>
    <property type="match status" value="1"/>
</dbReference>
<dbReference type="GeneID" id="62159447"/>